<comment type="similarity">
    <text evidence="1 6">Belongs to the short-chain dehydrogenases/reductases (SDR) family.</text>
</comment>
<dbReference type="InterPro" id="IPR050259">
    <property type="entry name" value="SDR"/>
</dbReference>
<comment type="caution">
    <text evidence="8">The sequence shown here is derived from an EMBL/GenBank/DDBJ whole genome shotgun (WGS) entry which is preliminary data.</text>
</comment>
<keyword evidence="6" id="KW-0444">Lipid biosynthesis</keyword>
<dbReference type="Proteomes" id="UP000885672">
    <property type="component" value="Unassembled WGS sequence"/>
</dbReference>
<evidence type="ECO:0000256" key="4">
    <source>
        <dbReference type="PIRSR" id="PIRSR611284-1"/>
    </source>
</evidence>
<dbReference type="CDD" id="cd05333">
    <property type="entry name" value="BKR_SDR_c"/>
    <property type="match status" value="1"/>
</dbReference>
<dbReference type="EMBL" id="DSBX01000113">
    <property type="protein sequence ID" value="HDQ99221.1"/>
    <property type="molecule type" value="Genomic_DNA"/>
</dbReference>
<keyword evidence="2 5" id="KW-0521">NADP</keyword>
<dbReference type="InterPro" id="IPR002347">
    <property type="entry name" value="SDR_fam"/>
</dbReference>
<evidence type="ECO:0000313" key="8">
    <source>
        <dbReference type="EMBL" id="HDQ99221.1"/>
    </source>
</evidence>
<dbReference type="InterPro" id="IPR020904">
    <property type="entry name" value="Sc_DH/Rdtase_CS"/>
</dbReference>
<dbReference type="NCBIfam" id="TIGR01830">
    <property type="entry name" value="3oxo_ACP_reduc"/>
    <property type="match status" value="1"/>
</dbReference>
<comment type="catalytic activity">
    <reaction evidence="6">
        <text>a (3R)-hydroxyacyl-[ACP] + NADP(+) = a 3-oxoacyl-[ACP] + NADPH + H(+)</text>
        <dbReference type="Rhea" id="RHEA:17397"/>
        <dbReference type="Rhea" id="RHEA-COMP:9916"/>
        <dbReference type="Rhea" id="RHEA-COMP:9945"/>
        <dbReference type="ChEBI" id="CHEBI:15378"/>
        <dbReference type="ChEBI" id="CHEBI:57783"/>
        <dbReference type="ChEBI" id="CHEBI:58349"/>
        <dbReference type="ChEBI" id="CHEBI:78776"/>
        <dbReference type="ChEBI" id="CHEBI:78827"/>
        <dbReference type="EC" id="1.1.1.100"/>
    </reaction>
</comment>
<gene>
    <name evidence="8" type="primary">fabG</name>
    <name evidence="8" type="ORF">ENN51_02900</name>
</gene>
<sequence>MSGIEGRTAIVTGAGAGIGREIALRLAGAGAKVAACDVVEEGAQECAAAITAAGGEARAYANDVSDAAAVAELCARAAGELGGIHILINNAGITRDALLLRMSEQDWDAVLAVNLKGAFNFVKACARPMMKERWGRVVNIASVVGQMGNAGQANYAAAKAGMIGLTKSAARELAPRGITVNAVAPGFIETAMTRKLDEQARSAYARAIPLGRFGTPGDVADACLFLCSAAAAYITGQVIRVDGGMLM</sequence>
<comment type="subunit">
    <text evidence="6">Homotetramer.</text>
</comment>
<dbReference type="PANTHER" id="PTHR42879:SF2">
    <property type="entry name" value="3-OXOACYL-[ACYL-CARRIER-PROTEIN] REDUCTASE FABG"/>
    <property type="match status" value="1"/>
</dbReference>
<dbReference type="PANTHER" id="PTHR42879">
    <property type="entry name" value="3-OXOACYL-(ACYL-CARRIER-PROTEIN) REDUCTASE"/>
    <property type="match status" value="1"/>
</dbReference>
<comment type="function">
    <text evidence="6">Catalyzes the NADPH-dependent reduction of beta-ketoacyl-ACP substrates to beta-hydroxyacyl-ACP products, the first reductive step in the elongation cycle of fatty acid biosynthesis.</text>
</comment>
<keyword evidence="6" id="KW-0275">Fatty acid biosynthesis</keyword>
<evidence type="ECO:0000256" key="3">
    <source>
        <dbReference type="ARBA" id="ARBA00023002"/>
    </source>
</evidence>
<dbReference type="InterPro" id="IPR036291">
    <property type="entry name" value="NAD(P)-bd_dom_sf"/>
</dbReference>
<comment type="pathway">
    <text evidence="6">Lipid metabolism; fatty acid biosynthesis.</text>
</comment>
<dbReference type="NCBIfam" id="NF009466">
    <property type="entry name" value="PRK12826.1-2"/>
    <property type="match status" value="1"/>
</dbReference>
<dbReference type="GO" id="GO:0004316">
    <property type="term" value="F:3-oxoacyl-[acyl-carrier-protein] reductase (NADPH) activity"/>
    <property type="evidence" value="ECO:0007669"/>
    <property type="project" value="UniProtKB-UniRule"/>
</dbReference>
<dbReference type="InterPro" id="IPR057326">
    <property type="entry name" value="KR_dom"/>
</dbReference>
<keyword evidence="3 6" id="KW-0560">Oxidoreductase</keyword>
<evidence type="ECO:0000259" key="7">
    <source>
        <dbReference type="SMART" id="SM00822"/>
    </source>
</evidence>
<dbReference type="Pfam" id="PF13561">
    <property type="entry name" value="adh_short_C2"/>
    <property type="match status" value="1"/>
</dbReference>
<dbReference type="InterPro" id="IPR011284">
    <property type="entry name" value="3oxo_ACP_reduc"/>
</dbReference>
<organism evidence="8">
    <name type="scientific">candidate division WOR-3 bacterium</name>
    <dbReference type="NCBI Taxonomy" id="2052148"/>
    <lineage>
        <taxon>Bacteria</taxon>
        <taxon>Bacteria division WOR-3</taxon>
    </lineage>
</organism>
<feature type="binding site" evidence="5">
    <location>
        <begin position="155"/>
        <end position="159"/>
    </location>
    <ligand>
        <name>NADP(+)</name>
        <dbReference type="ChEBI" id="CHEBI:58349"/>
    </ligand>
</feature>
<dbReference type="PRINTS" id="PR00081">
    <property type="entry name" value="GDHRDH"/>
</dbReference>
<dbReference type="FunFam" id="3.40.50.720:FF:000115">
    <property type="entry name" value="3-oxoacyl-[acyl-carrier-protein] reductase FabG"/>
    <property type="match status" value="1"/>
</dbReference>
<feature type="active site" description="Proton acceptor" evidence="4">
    <location>
        <position position="155"/>
    </location>
</feature>
<keyword evidence="6" id="KW-0443">Lipid metabolism</keyword>
<feature type="binding site" evidence="5">
    <location>
        <position position="90"/>
    </location>
    <ligand>
        <name>NADP(+)</name>
        <dbReference type="ChEBI" id="CHEBI:58349"/>
    </ligand>
</feature>
<dbReference type="NCBIfam" id="NF005559">
    <property type="entry name" value="PRK07231.1"/>
    <property type="match status" value="1"/>
</dbReference>
<proteinExistence type="inferred from homology"/>
<dbReference type="GO" id="GO:0006633">
    <property type="term" value="P:fatty acid biosynthetic process"/>
    <property type="evidence" value="ECO:0007669"/>
    <property type="project" value="UniProtKB-UniPathway"/>
</dbReference>
<name>A0A7V0T5B5_UNCW3</name>
<accession>A0A7V0T5B5</accession>
<reference evidence="8" key="1">
    <citation type="journal article" date="2020" name="mSystems">
        <title>Genome- and Community-Level Interaction Insights into Carbon Utilization and Element Cycling Functions of Hydrothermarchaeota in Hydrothermal Sediment.</title>
        <authorList>
            <person name="Zhou Z."/>
            <person name="Liu Y."/>
            <person name="Xu W."/>
            <person name="Pan J."/>
            <person name="Luo Z.H."/>
            <person name="Li M."/>
        </authorList>
    </citation>
    <scope>NUCLEOTIDE SEQUENCE [LARGE SCALE GENOMIC DNA]</scope>
    <source>
        <strain evidence="8">SpSt-1182</strain>
    </source>
</reference>
<dbReference type="PROSITE" id="PS00061">
    <property type="entry name" value="ADH_SHORT"/>
    <property type="match status" value="1"/>
</dbReference>
<dbReference type="EC" id="1.1.1.100" evidence="6"/>
<dbReference type="PRINTS" id="PR00080">
    <property type="entry name" value="SDRFAMILY"/>
</dbReference>
<dbReference type="UniPathway" id="UPA00094"/>
<protein>
    <recommendedName>
        <fullName evidence="6">3-oxoacyl-[acyl-carrier-protein] reductase</fullName>
        <ecNumber evidence="6">1.1.1.100</ecNumber>
    </recommendedName>
</protein>
<evidence type="ECO:0000256" key="5">
    <source>
        <dbReference type="PIRSR" id="PIRSR611284-2"/>
    </source>
</evidence>
<feature type="domain" description="Ketoreductase" evidence="7">
    <location>
        <begin position="7"/>
        <end position="186"/>
    </location>
</feature>
<evidence type="ECO:0000256" key="6">
    <source>
        <dbReference type="RuleBase" id="RU366074"/>
    </source>
</evidence>
<feature type="binding site" evidence="5">
    <location>
        <position position="188"/>
    </location>
    <ligand>
        <name>NADP(+)</name>
        <dbReference type="ChEBI" id="CHEBI:58349"/>
    </ligand>
</feature>
<dbReference type="GO" id="GO:0051287">
    <property type="term" value="F:NAD binding"/>
    <property type="evidence" value="ECO:0007669"/>
    <property type="project" value="UniProtKB-UniRule"/>
</dbReference>
<keyword evidence="6" id="KW-0276">Fatty acid metabolism</keyword>
<evidence type="ECO:0000256" key="1">
    <source>
        <dbReference type="ARBA" id="ARBA00006484"/>
    </source>
</evidence>
<dbReference type="SMART" id="SM00822">
    <property type="entry name" value="PKS_KR"/>
    <property type="match status" value="1"/>
</dbReference>
<evidence type="ECO:0000256" key="2">
    <source>
        <dbReference type="ARBA" id="ARBA00022857"/>
    </source>
</evidence>
<dbReference type="SUPFAM" id="SSF51735">
    <property type="entry name" value="NAD(P)-binding Rossmann-fold domains"/>
    <property type="match status" value="1"/>
</dbReference>
<dbReference type="AlphaFoldDB" id="A0A7V0T5B5"/>
<dbReference type="Gene3D" id="3.40.50.720">
    <property type="entry name" value="NAD(P)-binding Rossmann-like Domain"/>
    <property type="match status" value="1"/>
</dbReference>